<dbReference type="InterPro" id="IPR002938">
    <property type="entry name" value="FAD-bd"/>
</dbReference>
<dbReference type="PRINTS" id="PR00420">
    <property type="entry name" value="RNGMNOXGNASE"/>
</dbReference>
<evidence type="ECO:0000259" key="3">
    <source>
        <dbReference type="Pfam" id="PF01494"/>
    </source>
</evidence>
<dbReference type="OrthoDB" id="9782160at2"/>
<dbReference type="PANTHER" id="PTHR13789:SF309">
    <property type="entry name" value="PUTATIVE (AFU_ORTHOLOGUE AFUA_6G14510)-RELATED"/>
    <property type="match status" value="1"/>
</dbReference>
<evidence type="ECO:0000256" key="2">
    <source>
        <dbReference type="ARBA" id="ARBA00023033"/>
    </source>
</evidence>
<feature type="domain" description="FAD-binding" evidence="3">
    <location>
        <begin position="65"/>
        <end position="254"/>
    </location>
</feature>
<evidence type="ECO:0000313" key="5">
    <source>
        <dbReference type="Proteomes" id="UP000275225"/>
    </source>
</evidence>
<keyword evidence="1" id="KW-0560">Oxidoreductase</keyword>
<dbReference type="PANTHER" id="PTHR13789">
    <property type="entry name" value="MONOOXYGENASE"/>
    <property type="match status" value="1"/>
</dbReference>
<dbReference type="Gene3D" id="3.50.50.60">
    <property type="entry name" value="FAD/NAD(P)-binding domain"/>
    <property type="match status" value="1"/>
</dbReference>
<dbReference type="InterPro" id="IPR036188">
    <property type="entry name" value="FAD/NAD-bd_sf"/>
</dbReference>
<dbReference type="GO" id="GO:0004497">
    <property type="term" value="F:monooxygenase activity"/>
    <property type="evidence" value="ECO:0007669"/>
    <property type="project" value="UniProtKB-KW"/>
</dbReference>
<dbReference type="InterPro" id="IPR050493">
    <property type="entry name" value="FAD-dep_Monooxygenase_BioMet"/>
</dbReference>
<dbReference type="SUPFAM" id="SSF51905">
    <property type="entry name" value="FAD/NAD(P)-binding domain"/>
    <property type="match status" value="1"/>
</dbReference>
<protein>
    <recommendedName>
        <fullName evidence="3">FAD-binding domain-containing protein</fullName>
    </recommendedName>
</protein>
<proteinExistence type="predicted"/>
<comment type="caution">
    <text evidence="4">The sequence shown here is derived from an EMBL/GenBank/DDBJ whole genome shotgun (WGS) entry which is preliminary data.</text>
</comment>
<dbReference type="AlphaFoldDB" id="A0A3N6W6I0"/>
<keyword evidence="2" id="KW-0503">Monooxygenase</keyword>
<sequence length="282" mass="30670">MREQGVLQQGATFLRPDGSTFARVISREPAYLVPRPTLHELLYSGALEGKVRWSSAVSDHASLPEADLIVGADGINSRIRQAVSDRTASSRPLGTAAFRGVVPGTVDEVTETWGRGRLFGITPHDARTTNWFACVREDLLNERGGDLSEAELLTELFGDWHTGVAQVVNKAISTQIDRRALHDSAPLASMVRGRTVVIGDAAHAMAPNAGRGACEALIDAVQLADALRTAATIEDGLRAFDRSRRRAGQRTVRLSRFLNKMSTARHFGGVRQQMMNALTRFA</sequence>
<evidence type="ECO:0000256" key="1">
    <source>
        <dbReference type="ARBA" id="ARBA00023002"/>
    </source>
</evidence>
<dbReference type="EMBL" id="RQJX01000014">
    <property type="protein sequence ID" value="RQN03120.1"/>
    <property type="molecule type" value="Genomic_DNA"/>
</dbReference>
<reference evidence="4 5" key="1">
    <citation type="submission" date="2018-11" db="EMBL/GenBank/DDBJ databases">
        <authorList>
            <person name="Li F."/>
        </authorList>
    </citation>
    <scope>NUCLEOTIDE SEQUENCE [LARGE SCALE GENOMIC DNA]</scope>
    <source>
        <strain evidence="4 5">YS17T</strain>
    </source>
</reference>
<dbReference type="GO" id="GO:0071949">
    <property type="term" value="F:FAD binding"/>
    <property type="evidence" value="ECO:0007669"/>
    <property type="project" value="InterPro"/>
</dbReference>
<dbReference type="Proteomes" id="UP000275225">
    <property type="component" value="Unassembled WGS sequence"/>
</dbReference>
<name>A0A3N6W6I0_9ACTN</name>
<dbReference type="Pfam" id="PF01494">
    <property type="entry name" value="FAD_binding_3"/>
    <property type="match status" value="1"/>
</dbReference>
<evidence type="ECO:0000313" key="4">
    <source>
        <dbReference type="EMBL" id="RQN03120.1"/>
    </source>
</evidence>
<organism evidence="4 5">
    <name type="scientific">Aeromicrobium camelliae</name>
    <dbReference type="NCBI Taxonomy" id="1538144"/>
    <lineage>
        <taxon>Bacteria</taxon>
        <taxon>Bacillati</taxon>
        <taxon>Actinomycetota</taxon>
        <taxon>Actinomycetes</taxon>
        <taxon>Propionibacteriales</taxon>
        <taxon>Nocardioidaceae</taxon>
        <taxon>Aeromicrobium</taxon>
    </lineage>
</organism>
<keyword evidence="5" id="KW-1185">Reference proteome</keyword>
<accession>A0A3N6W6I0</accession>
<gene>
    <name evidence="4" type="ORF">EHW97_10570</name>
</gene>